<feature type="compositionally biased region" description="Gly residues" evidence="1">
    <location>
        <begin position="932"/>
        <end position="945"/>
    </location>
</feature>
<feature type="compositionally biased region" description="Basic and acidic residues" evidence="1">
    <location>
        <begin position="348"/>
        <end position="363"/>
    </location>
</feature>
<feature type="region of interest" description="Disordered" evidence="1">
    <location>
        <begin position="1140"/>
        <end position="1171"/>
    </location>
</feature>
<evidence type="ECO:0000313" key="4">
    <source>
        <dbReference type="Proteomes" id="UP000698800"/>
    </source>
</evidence>
<feature type="compositionally biased region" description="Basic and acidic residues" evidence="1">
    <location>
        <begin position="606"/>
        <end position="624"/>
    </location>
</feature>
<feature type="compositionally biased region" description="Basic and acidic residues" evidence="1">
    <location>
        <begin position="736"/>
        <end position="745"/>
    </location>
</feature>
<comment type="caution">
    <text evidence="3">The sequence shown here is derived from an EMBL/GenBank/DDBJ whole genome shotgun (WGS) entry which is preliminary data.</text>
</comment>
<feature type="compositionally biased region" description="Low complexity" evidence="1">
    <location>
        <begin position="625"/>
        <end position="638"/>
    </location>
</feature>
<feature type="compositionally biased region" description="Polar residues" evidence="1">
    <location>
        <begin position="746"/>
        <end position="758"/>
    </location>
</feature>
<accession>A0A9P8L430</accession>
<feature type="compositionally biased region" description="Polar residues" evidence="1">
    <location>
        <begin position="1077"/>
        <end position="1086"/>
    </location>
</feature>
<gene>
    <name evidence="3" type="ORF">FGG08_004292</name>
</gene>
<feature type="compositionally biased region" description="Basic and acidic residues" evidence="1">
    <location>
        <begin position="1156"/>
        <end position="1165"/>
    </location>
</feature>
<feature type="compositionally biased region" description="Low complexity" evidence="1">
    <location>
        <begin position="892"/>
        <end position="902"/>
    </location>
</feature>
<protein>
    <recommendedName>
        <fullName evidence="2">DUF7918 domain-containing protein</fullName>
    </recommendedName>
</protein>
<dbReference type="InterPro" id="IPR057678">
    <property type="entry name" value="DUF7918"/>
</dbReference>
<feature type="compositionally biased region" description="Polar residues" evidence="1">
    <location>
        <begin position="587"/>
        <end position="597"/>
    </location>
</feature>
<feature type="compositionally biased region" description="Polar residues" evidence="1">
    <location>
        <begin position="1093"/>
        <end position="1111"/>
    </location>
</feature>
<feature type="region of interest" description="Disordered" evidence="1">
    <location>
        <begin position="319"/>
        <end position="414"/>
    </location>
</feature>
<evidence type="ECO:0000256" key="1">
    <source>
        <dbReference type="SAM" id="MobiDB-lite"/>
    </source>
</evidence>
<dbReference type="EMBL" id="JAGHQL010000084">
    <property type="protein sequence ID" value="KAH0541236.1"/>
    <property type="molecule type" value="Genomic_DNA"/>
</dbReference>
<feature type="compositionally biased region" description="Polar residues" evidence="1">
    <location>
        <begin position="986"/>
        <end position="996"/>
    </location>
</feature>
<reference evidence="3" key="1">
    <citation type="submission" date="2021-03" db="EMBL/GenBank/DDBJ databases">
        <title>Comparative genomics and phylogenomic investigation of the class Geoglossomycetes provide insights into ecological specialization and systematics.</title>
        <authorList>
            <person name="Melie T."/>
            <person name="Pirro S."/>
            <person name="Miller A.N."/>
            <person name="Quandt A."/>
        </authorList>
    </citation>
    <scope>NUCLEOTIDE SEQUENCE</scope>
    <source>
        <strain evidence="3">GBOQ0MN5Z8</strain>
    </source>
</reference>
<keyword evidence="4" id="KW-1185">Reference proteome</keyword>
<feature type="compositionally biased region" description="Polar residues" evidence="1">
    <location>
        <begin position="903"/>
        <end position="930"/>
    </location>
</feature>
<evidence type="ECO:0000313" key="3">
    <source>
        <dbReference type="EMBL" id="KAH0541236.1"/>
    </source>
</evidence>
<organism evidence="3 4">
    <name type="scientific">Glutinoglossum americanum</name>
    <dbReference type="NCBI Taxonomy" id="1670608"/>
    <lineage>
        <taxon>Eukaryota</taxon>
        <taxon>Fungi</taxon>
        <taxon>Dikarya</taxon>
        <taxon>Ascomycota</taxon>
        <taxon>Pezizomycotina</taxon>
        <taxon>Geoglossomycetes</taxon>
        <taxon>Geoglossales</taxon>
        <taxon>Geoglossaceae</taxon>
        <taxon>Glutinoglossum</taxon>
    </lineage>
</organism>
<feature type="compositionally biased region" description="Basic and acidic residues" evidence="1">
    <location>
        <begin position="496"/>
        <end position="509"/>
    </location>
</feature>
<proteinExistence type="predicted"/>
<feature type="compositionally biased region" description="Polar residues" evidence="1">
    <location>
        <begin position="553"/>
        <end position="575"/>
    </location>
</feature>
<feature type="domain" description="DUF7918" evidence="2">
    <location>
        <begin position="1166"/>
        <end position="1232"/>
    </location>
</feature>
<dbReference type="Proteomes" id="UP000698800">
    <property type="component" value="Unassembled WGS sequence"/>
</dbReference>
<feature type="region of interest" description="Disordered" evidence="1">
    <location>
        <begin position="449"/>
        <end position="1126"/>
    </location>
</feature>
<feature type="compositionally biased region" description="Polar residues" evidence="1">
    <location>
        <begin position="1006"/>
        <end position="1019"/>
    </location>
</feature>
<dbReference type="Pfam" id="PF25534">
    <property type="entry name" value="DUF7918"/>
    <property type="match status" value="1"/>
</dbReference>
<feature type="compositionally biased region" description="Polar residues" evidence="1">
    <location>
        <begin position="1045"/>
        <end position="1063"/>
    </location>
</feature>
<dbReference type="OrthoDB" id="5423516at2759"/>
<feature type="region of interest" description="Disordered" evidence="1">
    <location>
        <begin position="1265"/>
        <end position="1302"/>
    </location>
</feature>
<feature type="compositionally biased region" description="Basic and acidic residues" evidence="1">
    <location>
        <begin position="541"/>
        <end position="552"/>
    </location>
</feature>
<feature type="compositionally biased region" description="Gly residues" evidence="1">
    <location>
        <begin position="704"/>
        <end position="713"/>
    </location>
</feature>
<feature type="region of interest" description="Disordered" evidence="1">
    <location>
        <begin position="180"/>
        <end position="202"/>
    </location>
</feature>
<evidence type="ECO:0000259" key="2">
    <source>
        <dbReference type="Pfam" id="PF25534"/>
    </source>
</evidence>
<feature type="compositionally biased region" description="Basic residues" evidence="1">
    <location>
        <begin position="330"/>
        <end position="344"/>
    </location>
</feature>
<name>A0A9P8L430_9PEZI</name>
<feature type="compositionally biased region" description="Basic and acidic residues" evidence="1">
    <location>
        <begin position="665"/>
        <end position="674"/>
    </location>
</feature>
<feature type="compositionally biased region" description="Gly residues" evidence="1">
    <location>
        <begin position="1283"/>
        <end position="1302"/>
    </location>
</feature>
<feature type="compositionally biased region" description="Basic and acidic residues" evidence="1">
    <location>
        <begin position="1272"/>
        <end position="1281"/>
    </location>
</feature>
<feature type="compositionally biased region" description="Gly residues" evidence="1">
    <location>
        <begin position="822"/>
        <end position="837"/>
    </location>
</feature>
<sequence length="1302" mass="141733">MSTSVSATPIKLQRLHDIEMPKLKQLLCSIEHADSSNPFREYRTYYGDGFVQTHIAVPTAPTPFMLHLSSTGYIAPGLAMFVFMDGVYQCNRNADGLVPLSESTEKGQTEVDFLVRQKEQMLNDDTWVGRDWRFEKFNIVSGEICNNYHPPSPDISHLGYIEVVVLRCLNSAGSATILPLNPGSPTPNKEGIPRIPGTPPSSPTLGGLFFDGGGDCRLPKHVSFGYDGIEDQSTKSGSKTVRFGDDESWDQFHDGNNVQWDYSYTGPSLGTWYTMDGSHDRSHRRGRFHPEEAWEQRTQAYEHYLKDWLNVNGQFDETRGHGTLPDSVHRSRSRRQARFGHNRARPPTTHEWRPRARPEDRSRSRLVGPPVVGSGSGTYRASESGQERQGYDSGYHYPNNAVEPSEQYNDGHGMQDRLDRLGYDVNWGYWDGGESGDHGIGWTGNSHQYFRGRSQPSRAPYPIQEQPTNPGTWKAPSEWNGGNGMGDQRDAPQNSLRDDNDTGQHRDSGGNRWSANGGPDVNNWVIHDGSGTWKPPAWNDHSFRKASGDDRNTPNPSAENTNFGITPTGQGTWTSPDARGQLRVMSGNLNSDTNRSTRGGGNTVHPSRENDWNGGGWKDDDQFNKKSNWGGSNNNRGNDNFHKQGGQPNEHGNTEGNWGGGGMGDGHRNQESSWKEGGNNSGNSRLSKWGGGKPNERGAIEGSWGRGGLGGGHRQQQNNRKEGGDSTGNSNLSQREGNKSNERENNGGNWSGVGNDNRPNNDRLKRGWEGKSTIRSNAGQRNSNSGEIRNKNRSNGEGSGRDGGNANFNLPNADQGYPNTRGGDGSNHGASRRGGGYDSLPNHGRRGQDVNSRKGNRSSNEGGSKGRGGNDGKSNQGSRAWGRGEGGGGVNSSGNPVGPNNGTNSWRAGGNNTRPNQADNTASREVSNQNGEDGGWGGGDTGPGHGEFNADGVNGSWGDGNYNNTREEWSGGEGNGNNGEDTAGNPNNDHPSSGNNRGEWGAGDDNNGNPEVSGCGSNRNANPGDWGGDNDNENKNNEDWNGENSQDPNLNAANYSWGDTGNENMKGDNAGVDAFSYQPNNNSGNDNYKADENNTWSQPTLNPTDNWQTDPATEESAPHNNSSPELSLPYVKPYWSSWEADSGHVQSPPEPNVGRKRSDSTRIGDDEAPLYSIHEDQLRNRSASHQVHHGSPAYYARELRKPVYLDTMEEPYAVFVFKYRSRSALERLLRIPIAGDEEDEKARLMRLSKDEIIEELLRMKLGVPAGPNESIGEEKGVDAKNKCGGGSVGGGAGGGGCTSKEI</sequence>
<feature type="compositionally biased region" description="Polar residues" evidence="1">
    <location>
        <begin position="773"/>
        <end position="787"/>
    </location>
</feature>
<feature type="compositionally biased region" description="Basic and acidic residues" evidence="1">
    <location>
        <begin position="759"/>
        <end position="769"/>
    </location>
</feature>